<accession>A0A0G0C7Y0</accession>
<reference evidence="1 2" key="1">
    <citation type="journal article" date="2015" name="Nature">
        <title>rRNA introns, odd ribosomes, and small enigmatic genomes across a large radiation of phyla.</title>
        <authorList>
            <person name="Brown C.T."/>
            <person name="Hug L.A."/>
            <person name="Thomas B.C."/>
            <person name="Sharon I."/>
            <person name="Castelle C.J."/>
            <person name="Singh A."/>
            <person name="Wilkins M.J."/>
            <person name="Williams K.H."/>
            <person name="Banfield J.F."/>
        </authorList>
    </citation>
    <scope>NUCLEOTIDE SEQUENCE [LARGE SCALE GENOMIC DNA]</scope>
</reference>
<evidence type="ECO:0000313" key="1">
    <source>
        <dbReference type="EMBL" id="KKP72241.1"/>
    </source>
</evidence>
<comment type="caution">
    <text evidence="1">The sequence shown here is derived from an EMBL/GenBank/DDBJ whole genome shotgun (WGS) entry which is preliminary data.</text>
</comment>
<organism evidence="1 2">
    <name type="scientific">Candidatus Roizmanbacteria bacterium GW2011_GWA2_35_19</name>
    <dbReference type="NCBI Taxonomy" id="1618478"/>
    <lineage>
        <taxon>Bacteria</taxon>
        <taxon>Candidatus Roizmaniibacteriota</taxon>
    </lineage>
</organism>
<sequence>MLTSTLINIRDISIKNIASNLTIIPFEKISKEIDLINNDKPPKAGDVALFRVSQKNTKMFITMQDLEGRLIDLYPGDYIVCPFASRQSTTHIYGILPKQIMKKGIDLNLLSDGGSVGLVTYIPPFMGKSTILEFISYLGLKKRVMNLKQFAPVVKKITKLNLPPVLLIMGTSSEIGKTTLTSRIMSILSKKYHKKVSSIMISCSGSKSDEIHHKAAGVYAINSFIQMGYPVTYDVPEKEYLNSMEYQFQLIADTQKPDIIVGEVGGDYIWGNNLAFIKKSKVMRFVKYIVVIVSDTIAAIGTEKLFNEWNIIIPYILANSWLRSYEGMRIRNEKILGQKLIDTQNSENIDFYLSEIYKTIFQSN</sequence>
<name>A0A0G0C7Y0_9BACT</name>
<proteinExistence type="predicted"/>
<evidence type="ECO:0000313" key="2">
    <source>
        <dbReference type="Proteomes" id="UP000034457"/>
    </source>
</evidence>
<dbReference type="EMBL" id="LBQC01000019">
    <property type="protein sequence ID" value="KKP72241.1"/>
    <property type="molecule type" value="Genomic_DNA"/>
</dbReference>
<dbReference type="STRING" id="1618478.UR68_C0019G0011"/>
<gene>
    <name evidence="1" type="ORF">UR68_C0019G0011</name>
</gene>
<dbReference type="Proteomes" id="UP000034457">
    <property type="component" value="Unassembled WGS sequence"/>
</dbReference>
<dbReference type="AlphaFoldDB" id="A0A0G0C7Y0"/>
<protein>
    <submittedName>
        <fullName evidence="1">Uncharacterized protein</fullName>
    </submittedName>
</protein>